<feature type="transmembrane region" description="Helical" evidence="2">
    <location>
        <begin position="53"/>
        <end position="78"/>
    </location>
</feature>
<name>A0A0L0CTR9_PLAFA</name>
<feature type="transmembrane region" description="Helical" evidence="2">
    <location>
        <begin position="175"/>
        <end position="205"/>
    </location>
</feature>
<reference evidence="4" key="1">
    <citation type="submission" date="2015-07" db="EMBL/GenBank/DDBJ databases">
        <title>Annotation of Plasmodium falciparum RAJ116.</title>
        <authorList>
            <consortium name="The Broad Institute Genome Sequencing Platform"/>
            <person name="Volkman S.K."/>
            <person name="Neafsey D.E."/>
            <person name="Dash A.P."/>
            <person name="Chitnis C.E."/>
            <person name="Hartl D.L."/>
            <person name="Young S.K."/>
            <person name="Zeng Q."/>
            <person name="Koehrsen M."/>
            <person name="Alvarado L."/>
            <person name="Berlin A."/>
            <person name="Borenstein D."/>
            <person name="Chapman S.B."/>
            <person name="Chen Z."/>
            <person name="Engels R."/>
            <person name="Freedman E."/>
            <person name="Gellesch M."/>
            <person name="Goldberg J."/>
            <person name="Griggs A."/>
            <person name="Gujja S."/>
            <person name="Heilman E.R."/>
            <person name="Heiman D.I."/>
            <person name="Howarth C."/>
            <person name="Jen D."/>
            <person name="Larson L."/>
            <person name="Mehta T."/>
            <person name="Neiman D."/>
            <person name="Park D."/>
            <person name="Pearson M."/>
            <person name="Roberts A."/>
            <person name="Saif S."/>
            <person name="Shea T."/>
            <person name="Shenoy N."/>
            <person name="Sisk P."/>
            <person name="Stolte C."/>
            <person name="Sykes S."/>
            <person name="Walk T."/>
            <person name="White J."/>
            <person name="Yandava C."/>
            <person name="Haas B."/>
            <person name="Henn M.R."/>
            <person name="Nusbaum C."/>
            <person name="Birren B."/>
        </authorList>
    </citation>
    <scope>NUCLEOTIDE SEQUENCE [LARGE SCALE GENOMIC DNA]</scope>
    <source>
        <strain evidence="4">RAJ116</strain>
    </source>
</reference>
<proteinExistence type="predicted"/>
<dbReference type="AlphaFoldDB" id="A0A0L0CTR9"/>
<keyword evidence="2" id="KW-0812">Transmembrane</keyword>
<keyword evidence="2" id="KW-0472">Membrane</keyword>
<gene>
    <name evidence="3" type="ORF">PFLG_00691</name>
</gene>
<protein>
    <submittedName>
        <fullName evidence="3">Uncharacterized protein</fullName>
    </submittedName>
</protein>
<accession>A0A0L0CTR9</accession>
<reference evidence="4" key="2">
    <citation type="submission" date="2015-07" db="EMBL/GenBank/DDBJ databases">
        <title>The genome sequence of Plasmodium falciparum RAJ116.</title>
        <authorList>
            <consortium name="The Broad Institute Genome Sequencing Platform"/>
            <person name="Volkman S.K."/>
            <person name="Neafsey D.E."/>
            <person name="Dash A.P."/>
            <person name="Chitnis C.E."/>
            <person name="Hartl D.L."/>
            <person name="Young S.K."/>
            <person name="Kodira C.D."/>
            <person name="Zeng Q."/>
            <person name="Koehrsen M."/>
            <person name="Godfrey P."/>
            <person name="Alvarado L."/>
            <person name="Berlin A."/>
            <person name="Borenstein D."/>
            <person name="Chen Z."/>
            <person name="Engels R."/>
            <person name="Freedman E."/>
            <person name="Gellesch M."/>
            <person name="Goldberg J."/>
            <person name="Griggs A."/>
            <person name="Gujja S."/>
            <person name="Heiman D."/>
            <person name="Hepburn T."/>
            <person name="Howarth C."/>
            <person name="Jen D."/>
            <person name="Larson L."/>
            <person name="Lewis B."/>
            <person name="Mehta T."/>
            <person name="Park D."/>
            <person name="Pearson M."/>
            <person name="Roberts A."/>
            <person name="Saif S."/>
            <person name="Shea T."/>
            <person name="Shenoy N."/>
            <person name="Sisk P."/>
            <person name="Stolte C."/>
            <person name="Sykes S."/>
            <person name="Walk T."/>
            <person name="White J."/>
            <person name="Yandava C."/>
            <person name="Wirth D.F."/>
            <person name="Nusbaum C."/>
            <person name="Birren B."/>
        </authorList>
    </citation>
    <scope>NUCLEOTIDE SEQUENCE [LARGE SCALE GENOMIC DNA]</scope>
    <source>
        <strain evidence="4">RAJ116</strain>
    </source>
</reference>
<feature type="compositionally biased region" description="Low complexity" evidence="1">
    <location>
        <begin position="1"/>
        <end position="13"/>
    </location>
</feature>
<feature type="region of interest" description="Disordered" evidence="1">
    <location>
        <begin position="1"/>
        <end position="24"/>
    </location>
</feature>
<evidence type="ECO:0000256" key="2">
    <source>
        <dbReference type="SAM" id="Phobius"/>
    </source>
</evidence>
<dbReference type="Proteomes" id="UP000054566">
    <property type="component" value="Unassembled WGS sequence"/>
</dbReference>
<sequence>MLKNNNNNNNNNNKNKKNKRNNKRSGCTKMFRFFKKIGLNIIYIFSKTKRICIGIYVLFIQLILSLLFSITLILQSLINLVEKVNINNADNVFLIFNKKYERKKVVVFNNIEEYNKFNITKLFYYYISIYMNIVNFLYYNMLYKMKKKKKDLSGEDKIFMKKLKINLKNKRKFSFFINFFLNIFNIINILLFGHIVFLLLCLLTMNNIFQKILTACI</sequence>
<dbReference type="EMBL" id="GG663896">
    <property type="protein sequence ID" value="KNC35693.1"/>
    <property type="molecule type" value="Genomic_DNA"/>
</dbReference>
<feature type="non-terminal residue" evidence="3">
    <location>
        <position position="217"/>
    </location>
</feature>
<evidence type="ECO:0000256" key="1">
    <source>
        <dbReference type="SAM" id="MobiDB-lite"/>
    </source>
</evidence>
<keyword evidence="2" id="KW-1133">Transmembrane helix</keyword>
<organism evidence="3 4">
    <name type="scientific">Plasmodium falciparum RAJ116</name>
    <dbReference type="NCBI Taxonomy" id="580058"/>
    <lineage>
        <taxon>Eukaryota</taxon>
        <taxon>Sar</taxon>
        <taxon>Alveolata</taxon>
        <taxon>Apicomplexa</taxon>
        <taxon>Aconoidasida</taxon>
        <taxon>Haemosporida</taxon>
        <taxon>Plasmodiidae</taxon>
        <taxon>Plasmodium</taxon>
        <taxon>Plasmodium (Laverania)</taxon>
    </lineage>
</organism>
<feature type="transmembrane region" description="Helical" evidence="2">
    <location>
        <begin position="123"/>
        <end position="142"/>
    </location>
</feature>
<evidence type="ECO:0000313" key="3">
    <source>
        <dbReference type="EMBL" id="KNC35693.1"/>
    </source>
</evidence>
<feature type="compositionally biased region" description="Basic residues" evidence="1">
    <location>
        <begin position="14"/>
        <end position="23"/>
    </location>
</feature>
<evidence type="ECO:0000313" key="4">
    <source>
        <dbReference type="Proteomes" id="UP000054566"/>
    </source>
</evidence>